<comment type="caution">
    <text evidence="1">The sequence shown here is derived from an EMBL/GenBank/DDBJ whole genome shotgun (WGS) entry which is preliminary data.</text>
</comment>
<name>A0A7X6DAY0_9ENTE</name>
<dbReference type="EMBL" id="JAAVMB010000017">
    <property type="protein sequence ID" value="NKC68972.1"/>
    <property type="molecule type" value="Genomic_DNA"/>
</dbReference>
<evidence type="ECO:0000313" key="1">
    <source>
        <dbReference type="EMBL" id="NKC68972.1"/>
    </source>
</evidence>
<dbReference type="AlphaFoldDB" id="A0A7X6DAY0"/>
<dbReference type="Proteomes" id="UP000521358">
    <property type="component" value="Unassembled WGS sequence"/>
</dbReference>
<reference evidence="1 2" key="1">
    <citation type="submission" date="2020-03" db="EMBL/GenBank/DDBJ databases">
        <title>Bacterial samples isolated from urine from healthy bovine heifers (Gyr breed).</title>
        <authorList>
            <person name="Giannattasio-Ferraz S."/>
            <person name="Maskeri L."/>
            <person name="Penido A."/>
            <person name="Barbosa-Stancioli E.F."/>
            <person name="Putonti C."/>
        </authorList>
    </citation>
    <scope>NUCLEOTIDE SEQUENCE [LARGE SCALE GENOMIC DNA]</scope>
    <source>
        <strain evidence="1 2">UFMG-H7</strain>
    </source>
</reference>
<sequence>MALEMGSIKIPDRQIERTGYIELSECCDVKGHEKYNLWHFNNEIICPKCKAEGINQEFAFKKTMEHYDNTAEGRKNFFYKNSIVHNRSILKKGIRDYVNKNDAESNVKKQAN</sequence>
<evidence type="ECO:0000313" key="2">
    <source>
        <dbReference type="Proteomes" id="UP000521358"/>
    </source>
</evidence>
<proteinExistence type="predicted"/>
<organism evidence="1 2">
    <name type="scientific">Vagococcus fluvialis</name>
    <dbReference type="NCBI Taxonomy" id="2738"/>
    <lineage>
        <taxon>Bacteria</taxon>
        <taxon>Bacillati</taxon>
        <taxon>Bacillota</taxon>
        <taxon>Bacilli</taxon>
        <taxon>Lactobacillales</taxon>
        <taxon>Enterococcaceae</taxon>
        <taxon>Vagococcus</taxon>
    </lineage>
</organism>
<gene>
    <name evidence="1" type="ORF">HED35_12820</name>
</gene>
<protein>
    <submittedName>
        <fullName evidence="1">Uncharacterized protein</fullName>
    </submittedName>
</protein>
<dbReference type="RefSeq" id="WP_167808026.1">
    <property type="nucleotide sequence ID" value="NZ_JAAVMB010000017.1"/>
</dbReference>
<accession>A0A7X6DAY0</accession>